<dbReference type="Gene3D" id="3.40.50.2300">
    <property type="match status" value="2"/>
</dbReference>
<keyword evidence="3" id="KW-0029">Amino-acid transport</keyword>
<name>A4TWW7_9PROT</name>
<evidence type="ECO:0000256" key="3">
    <source>
        <dbReference type="ARBA" id="ARBA00022970"/>
    </source>
</evidence>
<evidence type="ECO:0000256" key="5">
    <source>
        <dbReference type="SAM" id="Phobius"/>
    </source>
</evidence>
<gene>
    <name evidence="7" type="ORF">MGR_3689</name>
</gene>
<feature type="region of interest" description="Disordered" evidence="4">
    <location>
        <begin position="414"/>
        <end position="437"/>
    </location>
</feature>
<dbReference type="InterPro" id="IPR051010">
    <property type="entry name" value="BCAA_transport"/>
</dbReference>
<dbReference type="SUPFAM" id="SSF53822">
    <property type="entry name" value="Periplasmic binding protein-like I"/>
    <property type="match status" value="1"/>
</dbReference>
<evidence type="ECO:0000259" key="6">
    <source>
        <dbReference type="Pfam" id="PF13458"/>
    </source>
</evidence>
<dbReference type="CDD" id="cd06344">
    <property type="entry name" value="PBP1_ABC_HAAT-like"/>
    <property type="match status" value="1"/>
</dbReference>
<evidence type="ECO:0000256" key="2">
    <source>
        <dbReference type="ARBA" id="ARBA00022729"/>
    </source>
</evidence>
<dbReference type="InterPro" id="IPR028081">
    <property type="entry name" value="Leu-bd"/>
</dbReference>
<accession>A4TWW7</accession>
<dbReference type="AlphaFoldDB" id="A4TWW7"/>
<keyword evidence="5" id="KW-0472">Membrane</keyword>
<keyword evidence="2" id="KW-0732">Signal</keyword>
<dbReference type="InterPro" id="IPR028082">
    <property type="entry name" value="Peripla_BP_I"/>
</dbReference>
<evidence type="ECO:0000313" key="7">
    <source>
        <dbReference type="EMBL" id="CAM75124.1"/>
    </source>
</evidence>
<dbReference type="Pfam" id="PF13458">
    <property type="entry name" value="Peripla_BP_6"/>
    <property type="match status" value="1"/>
</dbReference>
<comment type="similarity">
    <text evidence="1">Belongs to the leucine-binding protein family.</text>
</comment>
<dbReference type="EMBL" id="CU459003">
    <property type="protein sequence ID" value="CAM75124.1"/>
    <property type="molecule type" value="Genomic_DNA"/>
</dbReference>
<keyword evidence="5" id="KW-1133">Transmembrane helix</keyword>
<dbReference type="GO" id="GO:0006865">
    <property type="term" value="P:amino acid transport"/>
    <property type="evidence" value="ECO:0007669"/>
    <property type="project" value="UniProtKB-KW"/>
</dbReference>
<organism evidence="7">
    <name type="scientific">Magnetospirillum gryphiswaldense</name>
    <dbReference type="NCBI Taxonomy" id="55518"/>
    <lineage>
        <taxon>Bacteria</taxon>
        <taxon>Pseudomonadati</taxon>
        <taxon>Pseudomonadota</taxon>
        <taxon>Alphaproteobacteria</taxon>
        <taxon>Rhodospirillales</taxon>
        <taxon>Rhodospirillaceae</taxon>
        <taxon>Magnetospirillum</taxon>
    </lineage>
</organism>
<feature type="transmembrane region" description="Helical" evidence="5">
    <location>
        <begin position="21"/>
        <end position="40"/>
    </location>
</feature>
<dbReference type="PANTHER" id="PTHR30483">
    <property type="entry name" value="LEUCINE-SPECIFIC-BINDING PROTEIN"/>
    <property type="match status" value="1"/>
</dbReference>
<proteinExistence type="inferred from homology"/>
<protein>
    <submittedName>
        <fullName evidence="7">ABC-type branched-chain amino acid transport systems, periplasmic component</fullName>
    </submittedName>
</protein>
<dbReference type="PANTHER" id="PTHR30483:SF6">
    <property type="entry name" value="PERIPLASMIC BINDING PROTEIN OF ABC TRANSPORTER FOR NATURAL AMINO ACIDS"/>
    <property type="match status" value="1"/>
</dbReference>
<keyword evidence="5" id="KW-0812">Transmembrane</keyword>
<feature type="domain" description="Leucine-binding protein" evidence="6">
    <location>
        <begin position="63"/>
        <end position="401"/>
    </location>
</feature>
<keyword evidence="3" id="KW-0813">Transport</keyword>
<sequence>MTTDTPDQSDSPPRRSRRRQVVAGILALSLIVSLVALGFYHRQPDNDDIHLAVVFSPDEDADDFLAGTRIAVEQVNAAGGLLGRKLVAHEYQEESYTDKLLLEKVVSHALKLAARIGKQKQVLAVIGHGSSATAVPASAVYERFGKLFLATHATASSLSNHRLDLTFALQPNNADNAAFLARYAGQNGIRRVVVLSDNSGYGIETTDQFRSQLTQDGGTVLYRGRLTSMNRSIDDLLLYLMDNPLFRPADIDAVFVTSSDAAQTAQFIIRARQLGLRMPIIGPEHLYTRQMEETVGKAAMRDVVAVSIYDGDQQTMEGERLSQAFTKATGQQPGLMAAMGFDAVKVLAYAVGRTGKLDPAAIADTLRIIRYDGPFIGASGPVVFDSNGLTTDAAAYVVRHDGQRFHTVAAYKKPLPTPPVHQDETAAPNAYERTLMK</sequence>
<evidence type="ECO:0000256" key="4">
    <source>
        <dbReference type="SAM" id="MobiDB-lite"/>
    </source>
</evidence>
<evidence type="ECO:0000256" key="1">
    <source>
        <dbReference type="ARBA" id="ARBA00010062"/>
    </source>
</evidence>
<reference evidence="7" key="1">
    <citation type="journal article" date="2007" name="J. Bacteriol.">
        <title>Comparative genome analysis of four magnetotactic bacteria reveals a complex set of group-specific genes implicated in magnetosome biomineralization and function.</title>
        <authorList>
            <person name="Richter M."/>
            <person name="Kube M."/>
            <person name="Bazylinski D.A."/>
            <person name="Lombardot T."/>
            <person name="Gloeckner F.O."/>
            <person name="Reinhardt R."/>
            <person name="Schueler D."/>
        </authorList>
    </citation>
    <scope>NUCLEOTIDE SEQUENCE</scope>
    <source>
        <strain evidence="7">MSR-1</strain>
    </source>
</reference>